<dbReference type="Proteomes" id="UP000190064">
    <property type="component" value="Unassembled WGS sequence"/>
</dbReference>
<accession>A0A1T1HBL6</accession>
<name>A0A1T1HBL6_OCELI</name>
<keyword evidence="4" id="KW-1185">Reference proteome</keyword>
<reference evidence="3" key="1">
    <citation type="submission" date="2017-02" db="EMBL/GenBank/DDBJ databases">
        <title>Draft Genome Sequence of the Salt Water Bacterium Oceanospirillum linum ATCC 11336.</title>
        <authorList>
            <person name="Trachtenberg A.M."/>
            <person name="Carney J.G."/>
            <person name="Linnane J.D."/>
            <person name="Rheaume B.A."/>
            <person name="Pitts N.L."/>
            <person name="Mykles D.L."/>
            <person name="Maclea K.S."/>
        </authorList>
    </citation>
    <scope>NUCLEOTIDE SEQUENCE [LARGE SCALE GENOMIC DNA]</scope>
    <source>
        <strain evidence="3">ATCC 11336</strain>
    </source>
</reference>
<dbReference type="SUPFAM" id="SSF52402">
    <property type="entry name" value="Adenine nucleotide alpha hydrolases-like"/>
    <property type="match status" value="1"/>
</dbReference>
<evidence type="ECO:0000256" key="1">
    <source>
        <dbReference type="ARBA" id="ARBA00008791"/>
    </source>
</evidence>
<gene>
    <name evidence="3" type="ORF">BTA35_0209325</name>
</gene>
<dbReference type="PANTHER" id="PTHR46268:SF27">
    <property type="entry name" value="UNIVERSAL STRESS PROTEIN RV2623"/>
    <property type="match status" value="1"/>
</dbReference>
<evidence type="ECO:0000313" key="3">
    <source>
        <dbReference type="EMBL" id="OOV87186.1"/>
    </source>
</evidence>
<dbReference type="InterPro" id="IPR014729">
    <property type="entry name" value="Rossmann-like_a/b/a_fold"/>
</dbReference>
<dbReference type="AlphaFoldDB" id="A0A1T1HBL6"/>
<proteinExistence type="inferred from homology"/>
<dbReference type="Gene3D" id="3.40.50.620">
    <property type="entry name" value="HUPs"/>
    <property type="match status" value="1"/>
</dbReference>
<feature type="domain" description="UspA" evidence="2">
    <location>
        <begin position="8"/>
        <end position="162"/>
    </location>
</feature>
<organism evidence="3 4">
    <name type="scientific">Oceanospirillum linum</name>
    <dbReference type="NCBI Taxonomy" id="966"/>
    <lineage>
        <taxon>Bacteria</taxon>
        <taxon>Pseudomonadati</taxon>
        <taxon>Pseudomonadota</taxon>
        <taxon>Gammaproteobacteria</taxon>
        <taxon>Oceanospirillales</taxon>
        <taxon>Oceanospirillaceae</taxon>
        <taxon>Oceanospirillum</taxon>
    </lineage>
</organism>
<comment type="similarity">
    <text evidence="1">Belongs to the universal stress protein A family.</text>
</comment>
<dbReference type="EMBL" id="MTSD02000003">
    <property type="protein sequence ID" value="OOV87186.1"/>
    <property type="molecule type" value="Genomic_DNA"/>
</dbReference>
<evidence type="ECO:0000259" key="2">
    <source>
        <dbReference type="Pfam" id="PF00582"/>
    </source>
</evidence>
<dbReference type="PANTHER" id="PTHR46268">
    <property type="entry name" value="STRESS RESPONSE PROTEIN NHAX"/>
    <property type="match status" value="1"/>
</dbReference>
<dbReference type="CDD" id="cd00293">
    <property type="entry name" value="USP-like"/>
    <property type="match status" value="1"/>
</dbReference>
<protein>
    <recommendedName>
        <fullName evidence="2">UspA domain-containing protein</fullName>
    </recommendedName>
</protein>
<sequence length="165" mass="18470">MPMLPEINTIVYATTLGKNTRPVFRHAVNLARQYKARIIMVHALEPVSEFGHAIIEHYLPKEALEEIHDQGMTRIRDTMQARVAKFRDEELDGLPDAGELDVQILVDEANPAELVLRVAKTEQADLIVIGSHSHHGLFGQKLLGDTAQQIGMHTKIPVLMVPNDQ</sequence>
<dbReference type="InterPro" id="IPR006016">
    <property type="entry name" value="UspA"/>
</dbReference>
<dbReference type="Pfam" id="PF00582">
    <property type="entry name" value="Usp"/>
    <property type="match status" value="1"/>
</dbReference>
<dbReference type="STRING" id="966.BTA35_0209325"/>
<comment type="caution">
    <text evidence="3">The sequence shown here is derived from an EMBL/GenBank/DDBJ whole genome shotgun (WGS) entry which is preliminary data.</text>
</comment>
<evidence type="ECO:0000313" key="4">
    <source>
        <dbReference type="Proteomes" id="UP000190064"/>
    </source>
</evidence>